<evidence type="ECO:0000256" key="3">
    <source>
        <dbReference type="ARBA" id="ARBA00022989"/>
    </source>
</evidence>
<evidence type="ECO:0000256" key="2">
    <source>
        <dbReference type="ARBA" id="ARBA00022692"/>
    </source>
</evidence>
<dbReference type="KEGG" id="taw:EI545_12140"/>
<dbReference type="Proteomes" id="UP000282002">
    <property type="component" value="Chromosome"/>
</dbReference>
<proteinExistence type="predicted"/>
<feature type="transmembrane region" description="Helical" evidence="5">
    <location>
        <begin position="305"/>
        <end position="324"/>
    </location>
</feature>
<dbReference type="OrthoDB" id="7743310at2"/>
<sequence>MPASAPFWAKAARSSLFEPEGPMSALDMPVRSALSAQTKGLGFGLAAVAIWAAYLAFARAGVNAGQSPVDFVFLRFVTAGAIMLLWLLRNGIRDLGGVGWRRGAALAFFAGPMFIALGVGGYSFAPLAHGAVVQPSALTLGAMAASWLIFGERPPRERALGVAIILGGLALIAAGKGGAELPGAWRGDVLFVVAGLFWVGFTVLLRKWKIGGIPATAAVAVISALVVLPGFVVTQSFDRLAALPLQTLLTQIVVQGLLSGVLAVIAYGKAVEHLGASKAALFPALVPAAALIVGVPVTGEMPAPAEWLGAIMATAGLAVAMGVVRVGSRI</sequence>
<name>A0A3S8U7G6_9RHOB</name>
<dbReference type="PANTHER" id="PTHR32322:SF9">
    <property type="entry name" value="AMINO-ACID METABOLITE EFFLUX PUMP-RELATED"/>
    <property type="match status" value="1"/>
</dbReference>
<keyword evidence="4 5" id="KW-0472">Membrane</keyword>
<dbReference type="InterPro" id="IPR000620">
    <property type="entry name" value="EamA_dom"/>
</dbReference>
<feature type="domain" description="EamA" evidence="6">
    <location>
        <begin position="39"/>
        <end position="173"/>
    </location>
</feature>
<protein>
    <submittedName>
        <fullName evidence="7">DMT family transporter</fullName>
    </submittedName>
</protein>
<accession>A0A3S8U7G6</accession>
<keyword evidence="2 5" id="KW-0812">Transmembrane</keyword>
<evidence type="ECO:0000256" key="5">
    <source>
        <dbReference type="SAM" id="Phobius"/>
    </source>
</evidence>
<comment type="subcellular location">
    <subcellularLocation>
        <location evidence="1">Membrane</location>
        <topology evidence="1">Multi-pass membrane protein</topology>
    </subcellularLocation>
</comment>
<evidence type="ECO:0000313" key="8">
    <source>
        <dbReference type="Proteomes" id="UP000282002"/>
    </source>
</evidence>
<feature type="domain" description="EamA" evidence="6">
    <location>
        <begin position="186"/>
        <end position="320"/>
    </location>
</feature>
<feature type="transmembrane region" description="Helical" evidence="5">
    <location>
        <begin position="41"/>
        <end position="60"/>
    </location>
</feature>
<gene>
    <name evidence="7" type="ORF">EI545_12140</name>
</gene>
<feature type="transmembrane region" description="Helical" evidence="5">
    <location>
        <begin position="249"/>
        <end position="268"/>
    </location>
</feature>
<dbReference type="InterPro" id="IPR050638">
    <property type="entry name" value="AA-Vitamin_Transporters"/>
</dbReference>
<dbReference type="GO" id="GO:0016020">
    <property type="term" value="C:membrane"/>
    <property type="evidence" value="ECO:0007669"/>
    <property type="project" value="UniProtKB-SubCell"/>
</dbReference>
<dbReference type="SUPFAM" id="SSF103481">
    <property type="entry name" value="Multidrug resistance efflux transporter EmrE"/>
    <property type="match status" value="2"/>
</dbReference>
<feature type="transmembrane region" description="Helical" evidence="5">
    <location>
        <begin position="159"/>
        <end position="179"/>
    </location>
</feature>
<keyword evidence="8" id="KW-1185">Reference proteome</keyword>
<keyword evidence="3 5" id="KW-1133">Transmembrane helix</keyword>
<dbReference type="PANTHER" id="PTHR32322">
    <property type="entry name" value="INNER MEMBRANE TRANSPORTER"/>
    <property type="match status" value="1"/>
</dbReference>
<evidence type="ECO:0000256" key="1">
    <source>
        <dbReference type="ARBA" id="ARBA00004141"/>
    </source>
</evidence>
<feature type="transmembrane region" description="Helical" evidence="5">
    <location>
        <begin position="217"/>
        <end position="237"/>
    </location>
</feature>
<evidence type="ECO:0000256" key="4">
    <source>
        <dbReference type="ARBA" id="ARBA00023136"/>
    </source>
</evidence>
<feature type="transmembrane region" description="Helical" evidence="5">
    <location>
        <begin position="104"/>
        <end position="125"/>
    </location>
</feature>
<organism evidence="7 8">
    <name type="scientific">Tabrizicola piscis</name>
    <dbReference type="NCBI Taxonomy" id="2494374"/>
    <lineage>
        <taxon>Bacteria</taxon>
        <taxon>Pseudomonadati</taxon>
        <taxon>Pseudomonadota</taxon>
        <taxon>Alphaproteobacteria</taxon>
        <taxon>Rhodobacterales</taxon>
        <taxon>Paracoccaceae</taxon>
        <taxon>Tabrizicola</taxon>
    </lineage>
</organism>
<dbReference type="InterPro" id="IPR037185">
    <property type="entry name" value="EmrE-like"/>
</dbReference>
<feature type="transmembrane region" description="Helical" evidence="5">
    <location>
        <begin position="131"/>
        <end position="150"/>
    </location>
</feature>
<evidence type="ECO:0000259" key="6">
    <source>
        <dbReference type="Pfam" id="PF00892"/>
    </source>
</evidence>
<evidence type="ECO:0000313" key="7">
    <source>
        <dbReference type="EMBL" id="AZL59517.1"/>
    </source>
</evidence>
<dbReference type="EMBL" id="CP034328">
    <property type="protein sequence ID" value="AZL59517.1"/>
    <property type="molecule type" value="Genomic_DNA"/>
</dbReference>
<feature type="transmembrane region" description="Helical" evidence="5">
    <location>
        <begin position="72"/>
        <end position="92"/>
    </location>
</feature>
<feature type="transmembrane region" description="Helical" evidence="5">
    <location>
        <begin position="280"/>
        <end position="299"/>
    </location>
</feature>
<reference evidence="7 8" key="1">
    <citation type="submission" date="2018-12" db="EMBL/GenBank/DDBJ databases">
        <title>Complete genome sequencing of Tabrizicola sp. K13M18.</title>
        <authorList>
            <person name="Bae J.-W."/>
        </authorList>
    </citation>
    <scope>NUCLEOTIDE SEQUENCE [LARGE SCALE GENOMIC DNA]</scope>
    <source>
        <strain evidence="7 8">K13M18</strain>
    </source>
</reference>
<dbReference type="Pfam" id="PF00892">
    <property type="entry name" value="EamA"/>
    <property type="match status" value="2"/>
</dbReference>
<feature type="transmembrane region" description="Helical" evidence="5">
    <location>
        <begin position="185"/>
        <end position="205"/>
    </location>
</feature>
<dbReference type="AlphaFoldDB" id="A0A3S8U7G6"/>